<comment type="caution">
    <text evidence="2">The sequence shown here is derived from an EMBL/GenBank/DDBJ whole genome shotgun (WGS) entry which is preliminary data.</text>
</comment>
<feature type="region of interest" description="Disordered" evidence="1">
    <location>
        <begin position="189"/>
        <end position="254"/>
    </location>
</feature>
<feature type="compositionally biased region" description="Basic and acidic residues" evidence="1">
    <location>
        <begin position="143"/>
        <end position="157"/>
    </location>
</feature>
<dbReference type="PANTHER" id="PTHR34380">
    <property type="entry name" value="BNAA03G12380D PROTEIN"/>
    <property type="match status" value="1"/>
</dbReference>
<feature type="compositionally biased region" description="Polar residues" evidence="1">
    <location>
        <begin position="289"/>
        <end position="304"/>
    </location>
</feature>
<protein>
    <submittedName>
        <fullName evidence="2">Uncharacterized protein</fullName>
    </submittedName>
</protein>
<dbReference type="Proteomes" id="UP000095767">
    <property type="component" value="Unassembled WGS sequence"/>
</dbReference>
<organism evidence="2 3">
    <name type="scientific">Dichanthelium oligosanthes</name>
    <dbReference type="NCBI Taxonomy" id="888268"/>
    <lineage>
        <taxon>Eukaryota</taxon>
        <taxon>Viridiplantae</taxon>
        <taxon>Streptophyta</taxon>
        <taxon>Embryophyta</taxon>
        <taxon>Tracheophyta</taxon>
        <taxon>Spermatophyta</taxon>
        <taxon>Magnoliopsida</taxon>
        <taxon>Liliopsida</taxon>
        <taxon>Poales</taxon>
        <taxon>Poaceae</taxon>
        <taxon>PACMAD clade</taxon>
        <taxon>Panicoideae</taxon>
        <taxon>Panicodae</taxon>
        <taxon>Paniceae</taxon>
        <taxon>Dichantheliinae</taxon>
        <taxon>Dichanthelium</taxon>
    </lineage>
</organism>
<evidence type="ECO:0000256" key="1">
    <source>
        <dbReference type="SAM" id="MobiDB-lite"/>
    </source>
</evidence>
<evidence type="ECO:0000313" key="2">
    <source>
        <dbReference type="EMBL" id="OEL36862.1"/>
    </source>
</evidence>
<name>A0A1E5WHI8_9POAL</name>
<feature type="compositionally biased region" description="Basic and acidic residues" evidence="1">
    <location>
        <begin position="439"/>
        <end position="453"/>
    </location>
</feature>
<dbReference type="STRING" id="888268.A0A1E5WHI8"/>
<dbReference type="OrthoDB" id="1899721at2759"/>
<feature type="compositionally biased region" description="Polar residues" evidence="1">
    <location>
        <begin position="428"/>
        <end position="438"/>
    </location>
</feature>
<dbReference type="PANTHER" id="PTHR34380:SF2">
    <property type="entry name" value="OS01G0656900 PROTEIN"/>
    <property type="match status" value="1"/>
</dbReference>
<reference evidence="2 3" key="1">
    <citation type="submission" date="2016-09" db="EMBL/GenBank/DDBJ databases">
        <title>The draft genome of Dichanthelium oligosanthes: A C3 panicoid grass species.</title>
        <authorList>
            <person name="Studer A.J."/>
            <person name="Schnable J.C."/>
            <person name="Brutnell T.P."/>
        </authorList>
    </citation>
    <scope>NUCLEOTIDE SEQUENCE [LARGE SCALE GENOMIC DNA]</scope>
    <source>
        <strain evidence="3">cv. Kellogg 1175</strain>
        <tissue evidence="2">Leaf</tissue>
    </source>
</reference>
<proteinExistence type="predicted"/>
<feature type="region of interest" description="Disordered" evidence="1">
    <location>
        <begin position="284"/>
        <end position="356"/>
    </location>
</feature>
<sequence>MSSISVAAMSSSSAAAGASDRDAELGLLSGPALVAHLRATCRRADYDAVARVLDARDRRLASAEAQLAEFAPRLADAEARLETLREDYLALDAARRRAPIGRPSRGAAAAAAPVVDLCDSCDEGDWEEREFRRPDVAAGASRKGKEPTPPEGGEGRRAGGSWKSNARAFIDSSDDDVDEDDRIPLKALSELMKKRREAQPVPNGDHPPERPPPPVNRGGPKATSVKRKRRLCKSGVGGGLSRAMPTPLSTDSAAGSSHHQLEVATFVQGKGMVCQSGVGQGLSRAMPTPSLTDSAVGNENNSSKAADGDEDGARIGAKQGSAAGLPFPVRTPSHKNTVRRSVESARAGAETPKERTGFAPDATITLVLNTISDQEKTNGGMHKMKAPLETNESGEKTHMVLGDTREQTKTQGQVLKIDVLPGTNNHCIGQQSGKLSTRQNREVSDGGRFRMSDKPVSASLQPNKQLTLHSEQTPAESSLPTSLEPNNQITLHSEQMPVESSLPSAVASHWESAWDVYASCLNSKELCMQAACALHRQRKLTIQGGQSGYTGLSKFDLHRYVEIEFPRG</sequence>
<feature type="region of interest" description="Disordered" evidence="1">
    <location>
        <begin position="129"/>
        <end position="164"/>
    </location>
</feature>
<feature type="region of interest" description="Disordered" evidence="1">
    <location>
        <begin position="428"/>
        <end position="464"/>
    </location>
</feature>
<dbReference type="AlphaFoldDB" id="A0A1E5WHI8"/>
<dbReference type="EMBL" id="LWDX02007621">
    <property type="protein sequence ID" value="OEL36862.1"/>
    <property type="molecule type" value="Genomic_DNA"/>
</dbReference>
<keyword evidence="3" id="KW-1185">Reference proteome</keyword>
<evidence type="ECO:0000313" key="3">
    <source>
        <dbReference type="Proteomes" id="UP000095767"/>
    </source>
</evidence>
<accession>A0A1E5WHI8</accession>
<gene>
    <name evidence="2" type="ORF">BAE44_0002114</name>
</gene>